<evidence type="ECO:0000313" key="1">
    <source>
        <dbReference type="EMBL" id="JAH45955.1"/>
    </source>
</evidence>
<sequence length="39" mass="4272">MATSKLMRAIRVSEFGGPSVLKIACRYSCSKLRPETGIN</sequence>
<accession>A0A0E9SZ74</accession>
<proteinExistence type="predicted"/>
<name>A0A0E9SZ74_ANGAN</name>
<protein>
    <submittedName>
        <fullName evidence="1">Uncharacterized protein</fullName>
    </submittedName>
</protein>
<reference evidence="1" key="2">
    <citation type="journal article" date="2015" name="Fish Shellfish Immunol.">
        <title>Early steps in the European eel (Anguilla anguilla)-Vibrio vulnificus interaction in the gills: Role of the RtxA13 toxin.</title>
        <authorList>
            <person name="Callol A."/>
            <person name="Pajuelo D."/>
            <person name="Ebbesson L."/>
            <person name="Teles M."/>
            <person name="MacKenzie S."/>
            <person name="Amaro C."/>
        </authorList>
    </citation>
    <scope>NUCLEOTIDE SEQUENCE</scope>
</reference>
<reference evidence="1" key="1">
    <citation type="submission" date="2014-11" db="EMBL/GenBank/DDBJ databases">
        <authorList>
            <person name="Amaro Gonzalez C."/>
        </authorList>
    </citation>
    <scope>NUCLEOTIDE SEQUENCE</scope>
</reference>
<dbReference type="AlphaFoldDB" id="A0A0E9SZ74"/>
<organism evidence="1">
    <name type="scientific">Anguilla anguilla</name>
    <name type="common">European freshwater eel</name>
    <name type="synonym">Muraena anguilla</name>
    <dbReference type="NCBI Taxonomy" id="7936"/>
    <lineage>
        <taxon>Eukaryota</taxon>
        <taxon>Metazoa</taxon>
        <taxon>Chordata</taxon>
        <taxon>Craniata</taxon>
        <taxon>Vertebrata</taxon>
        <taxon>Euteleostomi</taxon>
        <taxon>Actinopterygii</taxon>
        <taxon>Neopterygii</taxon>
        <taxon>Teleostei</taxon>
        <taxon>Anguilliformes</taxon>
        <taxon>Anguillidae</taxon>
        <taxon>Anguilla</taxon>
    </lineage>
</organism>
<dbReference type="EMBL" id="GBXM01062622">
    <property type="protein sequence ID" value="JAH45955.1"/>
    <property type="molecule type" value="Transcribed_RNA"/>
</dbReference>